<protein>
    <submittedName>
        <fullName evidence="2">Uncharacterized protein</fullName>
    </submittedName>
</protein>
<evidence type="ECO:0000313" key="3">
    <source>
        <dbReference type="Proteomes" id="UP000317646"/>
    </source>
</evidence>
<proteinExistence type="predicted"/>
<feature type="compositionally biased region" description="Gly residues" evidence="1">
    <location>
        <begin position="1"/>
        <end position="23"/>
    </location>
</feature>
<organism evidence="2 3">
    <name type="scientific">Hymenobacter nivis</name>
    <dbReference type="NCBI Taxonomy" id="1850093"/>
    <lineage>
        <taxon>Bacteria</taxon>
        <taxon>Pseudomonadati</taxon>
        <taxon>Bacteroidota</taxon>
        <taxon>Cytophagia</taxon>
        <taxon>Cytophagales</taxon>
        <taxon>Hymenobacteraceae</taxon>
        <taxon>Hymenobacter</taxon>
    </lineage>
</organism>
<feature type="region of interest" description="Disordered" evidence="1">
    <location>
        <begin position="1"/>
        <end position="83"/>
    </location>
</feature>
<reference evidence="2 3" key="1">
    <citation type="journal article" date="2019" name="Environ. Microbiol.">
        <title>Species interactions and distinct microbial communities in high Arctic permafrost affected cryosols are associated with the CH4 and CO2 gas fluxes.</title>
        <authorList>
            <person name="Altshuler I."/>
            <person name="Hamel J."/>
            <person name="Turney S."/>
            <person name="Magnuson E."/>
            <person name="Levesque R."/>
            <person name="Greer C."/>
            <person name="Whyte L.G."/>
        </authorList>
    </citation>
    <scope>NUCLEOTIDE SEQUENCE [LARGE SCALE GENOMIC DNA]</scope>
    <source>
        <strain evidence="2 3">S9.2P</strain>
    </source>
</reference>
<name>A0A502H2K5_9BACT</name>
<dbReference type="Proteomes" id="UP000317646">
    <property type="component" value="Unassembled WGS sequence"/>
</dbReference>
<evidence type="ECO:0000313" key="2">
    <source>
        <dbReference type="EMBL" id="TPG67570.1"/>
    </source>
</evidence>
<evidence type="ECO:0000256" key="1">
    <source>
        <dbReference type="SAM" id="MobiDB-lite"/>
    </source>
</evidence>
<keyword evidence="3" id="KW-1185">Reference proteome</keyword>
<dbReference type="AlphaFoldDB" id="A0A502H2K5"/>
<dbReference type="EMBL" id="RCYZ01000002">
    <property type="protein sequence ID" value="TPG67570.1"/>
    <property type="molecule type" value="Genomic_DNA"/>
</dbReference>
<feature type="compositionally biased region" description="Basic residues" evidence="1">
    <location>
        <begin position="24"/>
        <end position="33"/>
    </location>
</feature>
<accession>A0A502H2K5</accession>
<sequence length="105" mass="10625">MGQHGQGGLLGGQGPHEGQGGQGRQRRGGRHAVHGGVGIVPGQHEQNGGERGHGGRGPKNEAGGQRWGPPGPQASNPRWPGKLSGLATLTDFLLPAPGPGFILRA</sequence>
<comment type="caution">
    <text evidence="2">The sequence shown here is derived from an EMBL/GenBank/DDBJ whole genome shotgun (WGS) entry which is preliminary data.</text>
</comment>
<gene>
    <name evidence="2" type="ORF">EAH73_07660</name>
</gene>